<dbReference type="InterPro" id="IPR017853">
    <property type="entry name" value="GH"/>
</dbReference>
<evidence type="ECO:0000256" key="1">
    <source>
        <dbReference type="SAM" id="MobiDB-lite"/>
    </source>
</evidence>
<feature type="transmembrane region" description="Helical" evidence="2">
    <location>
        <begin position="7"/>
        <end position="27"/>
    </location>
</feature>
<dbReference type="EMBL" id="RXNT01000009">
    <property type="protein sequence ID" value="RTR31014.1"/>
    <property type="molecule type" value="Genomic_DNA"/>
</dbReference>
<dbReference type="Proteomes" id="UP000271374">
    <property type="component" value="Unassembled WGS sequence"/>
</dbReference>
<keyword evidence="2" id="KW-0472">Membrane</keyword>
<evidence type="ECO:0000313" key="4">
    <source>
        <dbReference type="EMBL" id="RTR31014.1"/>
    </source>
</evidence>
<organism evidence="4 5">
    <name type="scientific">Bacillus yapensis</name>
    <dbReference type="NCBI Taxonomy" id="2492960"/>
    <lineage>
        <taxon>Bacteria</taxon>
        <taxon>Bacillati</taxon>
        <taxon>Bacillota</taxon>
        <taxon>Bacilli</taxon>
        <taxon>Bacillales</taxon>
        <taxon>Bacillaceae</taxon>
        <taxon>Bacillus</taxon>
    </lineage>
</organism>
<sequence>MEKGKLIPLFVTAFFVVVVTIFSFSLVKSNSSEPVTGKVSADGSETVENAENGDGTVTNNVENNINGENAEVTNTINNSVTNGANNTVDNNVSNNIEVNVNVNVTNDIGNNIEGQNANASQENTQETSNNGQEEKPEDQNGNTNAKENDPSNDDEVVWGVDSASSTDSEMLSCVRENYGEPKVWGRYLGEKEGVSSGITTDEAGLLHSNNILILPIWNHFTDATGYENGKSEAEQAVKKAEELGVPAGVPIFADIEPSYPVDSEFIKGWYEIVANSNYKPGIYGVFEAGNELTTAFEEAAGADKNILEGIYIWTASPHTGITTESNAPAYEPEAPENSLVGGWQYGIDGEACNIDTNLFSGKITEILW</sequence>
<keyword evidence="2" id="KW-0812">Transmembrane</keyword>
<keyword evidence="5" id="KW-1185">Reference proteome</keyword>
<dbReference type="InterPro" id="IPR015020">
    <property type="entry name" value="Rv2525c-like_Glyco_Hydro-like"/>
</dbReference>
<dbReference type="Gene3D" id="3.20.20.80">
    <property type="entry name" value="Glycosidases"/>
    <property type="match status" value="1"/>
</dbReference>
<protein>
    <submittedName>
        <fullName evidence="4">DUF1906 domain-containing protein</fullName>
    </submittedName>
</protein>
<name>A0A3S0ID69_9BACI</name>
<feature type="compositionally biased region" description="Polar residues" evidence="1">
    <location>
        <begin position="113"/>
        <end position="131"/>
    </location>
</feature>
<feature type="region of interest" description="Disordered" evidence="1">
    <location>
        <begin position="31"/>
        <end position="63"/>
    </location>
</feature>
<dbReference type="Pfam" id="PF08924">
    <property type="entry name" value="Rv2525c_GlyHyd-like"/>
    <property type="match status" value="1"/>
</dbReference>
<accession>A0A3S0ID69</accession>
<dbReference type="AlphaFoldDB" id="A0A3S0ID69"/>
<comment type="caution">
    <text evidence="4">The sequence shown here is derived from an EMBL/GenBank/DDBJ whole genome shotgun (WGS) entry which is preliminary data.</text>
</comment>
<evidence type="ECO:0000259" key="3">
    <source>
        <dbReference type="Pfam" id="PF08924"/>
    </source>
</evidence>
<evidence type="ECO:0000313" key="5">
    <source>
        <dbReference type="Proteomes" id="UP000271374"/>
    </source>
</evidence>
<dbReference type="SUPFAM" id="SSF51445">
    <property type="entry name" value="(Trans)glycosidases"/>
    <property type="match status" value="1"/>
</dbReference>
<dbReference type="OrthoDB" id="2080590at2"/>
<proteinExistence type="predicted"/>
<gene>
    <name evidence="4" type="ORF">EKG37_11965</name>
</gene>
<feature type="domain" description="Rv2525c-like glycoside hydrolase-like" evidence="3">
    <location>
        <begin position="184"/>
        <end position="300"/>
    </location>
</feature>
<keyword evidence="2" id="KW-1133">Transmembrane helix</keyword>
<evidence type="ECO:0000256" key="2">
    <source>
        <dbReference type="SAM" id="Phobius"/>
    </source>
</evidence>
<dbReference type="RefSeq" id="WP_126408907.1">
    <property type="nucleotide sequence ID" value="NZ_RXNT01000009.1"/>
</dbReference>
<feature type="region of interest" description="Disordered" evidence="1">
    <location>
        <begin position="107"/>
        <end position="158"/>
    </location>
</feature>
<reference evidence="4 5" key="1">
    <citation type="submission" date="2018-12" db="EMBL/GenBank/DDBJ databases">
        <title>Bacillus yapensis draft genome sequence.</title>
        <authorList>
            <person name="Yu L."/>
            <person name="Xu X."/>
            <person name="Tang X."/>
        </authorList>
    </citation>
    <scope>NUCLEOTIDE SEQUENCE [LARGE SCALE GENOMIC DNA]</scope>
    <source>
        <strain evidence="4 5">XXST-01</strain>
    </source>
</reference>